<keyword evidence="2" id="KW-0689">Ribosomal protein</keyword>
<dbReference type="Proteomes" id="UP000784294">
    <property type="component" value="Unassembled WGS sequence"/>
</dbReference>
<evidence type="ECO:0000256" key="3">
    <source>
        <dbReference type="ARBA" id="ARBA00023274"/>
    </source>
</evidence>
<dbReference type="InterPro" id="IPR023674">
    <property type="entry name" value="Ribosomal_uL1-like"/>
</dbReference>
<dbReference type="SUPFAM" id="SSF56808">
    <property type="entry name" value="Ribosomal protein L1"/>
    <property type="match status" value="1"/>
</dbReference>
<protein>
    <submittedName>
        <fullName evidence="4">Uncharacterized protein</fullName>
    </submittedName>
</protein>
<dbReference type="EMBL" id="CAAALY010259031">
    <property type="protein sequence ID" value="VEL38803.1"/>
    <property type="molecule type" value="Genomic_DNA"/>
</dbReference>
<dbReference type="PANTHER" id="PTHR36427:SF3">
    <property type="entry name" value="LARGE RIBOSOMAL SUBUNIT PROTEIN UL1M"/>
    <property type="match status" value="1"/>
</dbReference>
<sequence length="163" mass="17972">MVQDANDVEACLKAGAVSAGQNDLIQRLLTGAIHSEEFDDIVCHVDLSPFLKKIRNIVGSRLPTSKNGRIGEDTVGMVKTFKESIEINSVPVPGVPEVNEMKVILGKLSWEEKDILDNLMAYNKAIEEASSKRILGNPIEAIKIYCPPIDERMEINVSILLNK</sequence>
<dbReference type="InterPro" id="IPR016095">
    <property type="entry name" value="Ribosomal_uL1_3-a/b-sand"/>
</dbReference>
<evidence type="ECO:0000256" key="2">
    <source>
        <dbReference type="ARBA" id="ARBA00022980"/>
    </source>
</evidence>
<dbReference type="GO" id="GO:1990904">
    <property type="term" value="C:ribonucleoprotein complex"/>
    <property type="evidence" value="ECO:0007669"/>
    <property type="project" value="UniProtKB-KW"/>
</dbReference>
<comment type="caution">
    <text evidence="4">The sequence shown here is derived from an EMBL/GenBank/DDBJ whole genome shotgun (WGS) entry which is preliminary data.</text>
</comment>
<dbReference type="GO" id="GO:0005840">
    <property type="term" value="C:ribosome"/>
    <property type="evidence" value="ECO:0007669"/>
    <property type="project" value="UniProtKB-KW"/>
</dbReference>
<dbReference type="Gene3D" id="3.40.50.790">
    <property type="match status" value="1"/>
</dbReference>
<evidence type="ECO:0000313" key="5">
    <source>
        <dbReference type="Proteomes" id="UP000784294"/>
    </source>
</evidence>
<evidence type="ECO:0000313" key="4">
    <source>
        <dbReference type="EMBL" id="VEL38803.1"/>
    </source>
</evidence>
<name>A0A3S5B2S9_9PLAT</name>
<gene>
    <name evidence="4" type="ORF">PXEA_LOCUS32243</name>
</gene>
<dbReference type="PANTHER" id="PTHR36427">
    <property type="entry name" value="54S RIBOSOMAL PROTEIN L1, MITOCHONDRIAL"/>
    <property type="match status" value="1"/>
</dbReference>
<evidence type="ECO:0000256" key="1">
    <source>
        <dbReference type="ARBA" id="ARBA00010531"/>
    </source>
</evidence>
<dbReference type="OrthoDB" id="1747252at2759"/>
<reference evidence="4" key="1">
    <citation type="submission" date="2018-11" db="EMBL/GenBank/DDBJ databases">
        <authorList>
            <consortium name="Pathogen Informatics"/>
        </authorList>
    </citation>
    <scope>NUCLEOTIDE SEQUENCE</scope>
</reference>
<proteinExistence type="inferred from homology"/>
<dbReference type="AlphaFoldDB" id="A0A3S5B2S9"/>
<accession>A0A3S5B2S9</accession>
<keyword evidence="5" id="KW-1185">Reference proteome</keyword>
<keyword evidence="3" id="KW-0687">Ribonucleoprotein</keyword>
<organism evidence="4 5">
    <name type="scientific">Protopolystoma xenopodis</name>
    <dbReference type="NCBI Taxonomy" id="117903"/>
    <lineage>
        <taxon>Eukaryota</taxon>
        <taxon>Metazoa</taxon>
        <taxon>Spiralia</taxon>
        <taxon>Lophotrochozoa</taxon>
        <taxon>Platyhelminthes</taxon>
        <taxon>Monogenea</taxon>
        <taxon>Polyopisthocotylea</taxon>
        <taxon>Polystomatidea</taxon>
        <taxon>Polystomatidae</taxon>
        <taxon>Protopolystoma</taxon>
    </lineage>
</organism>
<comment type="similarity">
    <text evidence="1">Belongs to the universal ribosomal protein uL1 family.</text>
</comment>